<evidence type="ECO:0000313" key="3">
    <source>
        <dbReference type="EMBL" id="UUY02933.1"/>
    </source>
</evidence>
<gene>
    <name evidence="3" type="ORF">LRS13_19940</name>
</gene>
<dbReference type="Proteomes" id="UP001058860">
    <property type="component" value="Chromosome"/>
</dbReference>
<feature type="region of interest" description="Disordered" evidence="1">
    <location>
        <begin position="1"/>
        <end position="26"/>
    </location>
</feature>
<dbReference type="RefSeq" id="WP_353863455.1">
    <property type="nucleotide sequence ID" value="NZ_CP088295.1"/>
</dbReference>
<evidence type="ECO:0000256" key="1">
    <source>
        <dbReference type="SAM" id="MobiDB-lite"/>
    </source>
</evidence>
<dbReference type="Gene3D" id="1.20.1260.10">
    <property type="match status" value="1"/>
</dbReference>
<dbReference type="InterPro" id="IPR005183">
    <property type="entry name" value="DUF305_CopM-like"/>
</dbReference>
<sequence length="175" mass="18705">MVVLTGAGCGGDDDAPPSQPAPTADDALIVRLHQHQTVAQELASSAARDADAADIRRLAARVRRTREQMLRDLEPRRREIAQRDPEGRGELPDLGVSREQAAEDITPGALRGVSPYDTSFLALLAKHDEGALTLVNAGAAQATNAETKALARRLQVRYEQELAQLRAAIADASAP</sequence>
<feature type="compositionally biased region" description="Basic and acidic residues" evidence="1">
    <location>
        <begin position="73"/>
        <end position="91"/>
    </location>
</feature>
<dbReference type="Pfam" id="PF03713">
    <property type="entry name" value="DUF305"/>
    <property type="match status" value="1"/>
</dbReference>
<dbReference type="InterPro" id="IPR012347">
    <property type="entry name" value="Ferritin-like"/>
</dbReference>
<keyword evidence="4" id="KW-1185">Reference proteome</keyword>
<reference evidence="4" key="1">
    <citation type="submission" date="2021-11" db="EMBL/GenBank/DDBJ databases">
        <title>Cultivation dependent microbiological survey of springs from the worlds oldest radium mine currently devoted to the extraction of radon-saturated water.</title>
        <authorList>
            <person name="Kapinusova G."/>
            <person name="Smrhova T."/>
            <person name="Strejcek M."/>
            <person name="Suman J."/>
            <person name="Jani K."/>
            <person name="Pajer P."/>
            <person name="Uhlik O."/>
        </authorList>
    </citation>
    <scope>NUCLEOTIDE SEQUENCE [LARGE SCALE GENOMIC DNA]</scope>
    <source>
        <strain evidence="4">J379</strain>
    </source>
</reference>
<feature type="domain" description="DUF305" evidence="2">
    <location>
        <begin position="31"/>
        <end position="167"/>
    </location>
</feature>
<evidence type="ECO:0000259" key="2">
    <source>
        <dbReference type="Pfam" id="PF03713"/>
    </source>
</evidence>
<feature type="region of interest" description="Disordered" evidence="1">
    <location>
        <begin position="73"/>
        <end position="106"/>
    </location>
</feature>
<protein>
    <submittedName>
        <fullName evidence="3">DUF305 domain-containing protein</fullName>
    </submittedName>
</protein>
<accession>A0ABY5PE77</accession>
<proteinExistence type="predicted"/>
<name>A0ABY5PE77_9ACTN</name>
<evidence type="ECO:0000313" key="4">
    <source>
        <dbReference type="Proteomes" id="UP001058860"/>
    </source>
</evidence>
<organism evidence="3 4">
    <name type="scientific">Svornostia abyssi</name>
    <dbReference type="NCBI Taxonomy" id="2898438"/>
    <lineage>
        <taxon>Bacteria</taxon>
        <taxon>Bacillati</taxon>
        <taxon>Actinomycetota</taxon>
        <taxon>Thermoleophilia</taxon>
        <taxon>Solirubrobacterales</taxon>
        <taxon>Baekduiaceae</taxon>
        <taxon>Svornostia</taxon>
    </lineage>
</organism>
<dbReference type="EMBL" id="CP088295">
    <property type="protein sequence ID" value="UUY02933.1"/>
    <property type="molecule type" value="Genomic_DNA"/>
</dbReference>